<dbReference type="PROSITE" id="PS50110">
    <property type="entry name" value="RESPONSE_REGULATORY"/>
    <property type="match status" value="1"/>
</dbReference>
<dbReference type="SUPFAM" id="SSF52172">
    <property type="entry name" value="CheY-like"/>
    <property type="match status" value="1"/>
</dbReference>
<dbReference type="PROSITE" id="PS51832">
    <property type="entry name" value="HD_GYP"/>
    <property type="match status" value="1"/>
</dbReference>
<proteinExistence type="predicted"/>
<evidence type="ECO:0000259" key="3">
    <source>
        <dbReference type="PROSITE" id="PS51832"/>
    </source>
</evidence>
<gene>
    <name evidence="4" type="ORF">KM92DES2_10654</name>
</gene>
<dbReference type="InterPro" id="IPR037522">
    <property type="entry name" value="HD_GYP_dom"/>
</dbReference>
<dbReference type="InterPro" id="IPR003607">
    <property type="entry name" value="HD/PDEase_dom"/>
</dbReference>
<accession>A0A212J7F6</accession>
<reference evidence="4" key="1">
    <citation type="submission" date="2016-04" db="EMBL/GenBank/DDBJ databases">
        <authorList>
            <person name="Evans L.H."/>
            <person name="Alamgir A."/>
            <person name="Owens N."/>
            <person name="Weber N.D."/>
            <person name="Virtaneva K."/>
            <person name="Barbian K."/>
            <person name="Babar A."/>
            <person name="Rosenke K."/>
        </authorList>
    </citation>
    <scope>NUCLEOTIDE SEQUENCE</scope>
    <source>
        <strain evidence="4">92-2</strain>
    </source>
</reference>
<dbReference type="Pfam" id="PF13487">
    <property type="entry name" value="HD_5"/>
    <property type="match status" value="1"/>
</dbReference>
<sequence length="356" mass="39571">MNIERPKVLVVDDDVSNLYVIMEALKDQYVVVTATNGTRALNMAVAAPFPDIILLDVMMPDISGYEVCSKLKGNAATRGIPVVFVTALGEIGDETKGLELGAVDYITKPVNPSLVKARVRNQLELKRHRDLLEAMVRERTRELVLTQQATIEMLADLAETRDPETGCHIKRTQEYVCALAHAARQLPDLELFLDDEDIDMLYHSAVLHDIGKVGVPDAILNKEGKLSKEEFSKMKEHCIIGYKAMLGAQRKLGENSFLRLAGEIALTHHERWDGTGYPSGLHGAQIPVSGRLVAIADVYDALVCQRIYKPPFTHEEAVSIIVGESGKQFDPRFVKAFLAIESQIEKISIEYADYKN</sequence>
<evidence type="ECO:0000259" key="2">
    <source>
        <dbReference type="PROSITE" id="PS50110"/>
    </source>
</evidence>
<dbReference type="PANTHER" id="PTHR45228">
    <property type="entry name" value="CYCLIC DI-GMP PHOSPHODIESTERASE TM_0186-RELATED"/>
    <property type="match status" value="1"/>
</dbReference>
<dbReference type="InterPro" id="IPR011006">
    <property type="entry name" value="CheY-like_superfamily"/>
</dbReference>
<feature type="domain" description="Response regulatory" evidence="2">
    <location>
        <begin position="7"/>
        <end position="123"/>
    </location>
</feature>
<dbReference type="AlphaFoldDB" id="A0A212J7F6"/>
<organism evidence="4">
    <name type="scientific">uncultured Desulfovibrio sp</name>
    <dbReference type="NCBI Taxonomy" id="167968"/>
    <lineage>
        <taxon>Bacteria</taxon>
        <taxon>Pseudomonadati</taxon>
        <taxon>Thermodesulfobacteriota</taxon>
        <taxon>Desulfovibrionia</taxon>
        <taxon>Desulfovibrionales</taxon>
        <taxon>Desulfovibrionaceae</taxon>
        <taxon>Desulfovibrio</taxon>
        <taxon>environmental samples</taxon>
    </lineage>
</organism>
<name>A0A212J7F6_9BACT</name>
<dbReference type="CDD" id="cd00077">
    <property type="entry name" value="HDc"/>
    <property type="match status" value="1"/>
</dbReference>
<dbReference type="SMART" id="SM00448">
    <property type="entry name" value="REC"/>
    <property type="match status" value="1"/>
</dbReference>
<dbReference type="InterPro" id="IPR052020">
    <property type="entry name" value="Cyclic_di-GMP/3'3'-cGAMP_PDE"/>
</dbReference>
<dbReference type="SUPFAM" id="SSF109604">
    <property type="entry name" value="HD-domain/PDEase-like"/>
    <property type="match status" value="1"/>
</dbReference>
<dbReference type="InterPro" id="IPR001789">
    <property type="entry name" value="Sig_transdc_resp-reg_receiver"/>
</dbReference>
<dbReference type="EMBL" id="FLUP01000001">
    <property type="protein sequence ID" value="SBV95369.1"/>
    <property type="molecule type" value="Genomic_DNA"/>
</dbReference>
<dbReference type="Gene3D" id="1.10.3210.10">
    <property type="entry name" value="Hypothetical protein af1432"/>
    <property type="match status" value="1"/>
</dbReference>
<evidence type="ECO:0000256" key="1">
    <source>
        <dbReference type="PROSITE-ProRule" id="PRU00169"/>
    </source>
</evidence>
<feature type="domain" description="HD-GYP" evidence="3">
    <location>
        <begin position="143"/>
        <end position="353"/>
    </location>
</feature>
<dbReference type="Pfam" id="PF00072">
    <property type="entry name" value="Response_reg"/>
    <property type="match status" value="1"/>
</dbReference>
<dbReference type="RefSeq" id="WP_225530073.1">
    <property type="nucleotide sequence ID" value="NZ_CABUEN010000005.1"/>
</dbReference>
<dbReference type="SMART" id="SM00471">
    <property type="entry name" value="HDc"/>
    <property type="match status" value="1"/>
</dbReference>
<keyword evidence="1" id="KW-0597">Phosphoprotein</keyword>
<protein>
    <submittedName>
        <fullName evidence="4">Putative response regulator/phosphatase</fullName>
    </submittedName>
</protein>
<evidence type="ECO:0000313" key="4">
    <source>
        <dbReference type="EMBL" id="SBV95369.1"/>
    </source>
</evidence>
<dbReference type="Gene3D" id="3.40.50.2300">
    <property type="match status" value="1"/>
</dbReference>
<dbReference type="GO" id="GO:0000160">
    <property type="term" value="P:phosphorelay signal transduction system"/>
    <property type="evidence" value="ECO:0007669"/>
    <property type="project" value="InterPro"/>
</dbReference>
<feature type="modified residue" description="4-aspartylphosphate" evidence="1">
    <location>
        <position position="56"/>
    </location>
</feature>
<dbReference type="PANTHER" id="PTHR45228:SF5">
    <property type="entry name" value="CYCLIC DI-GMP PHOSPHODIESTERASE VC_1348-RELATED"/>
    <property type="match status" value="1"/>
</dbReference>